<feature type="domain" description="Acyl-CoA thioesterase-like N-terminal HotDog" evidence="1">
    <location>
        <begin position="42"/>
        <end position="123"/>
    </location>
</feature>
<dbReference type="Pfam" id="PF13622">
    <property type="entry name" value="4HBT_3"/>
    <property type="match status" value="1"/>
</dbReference>
<feature type="domain" description="Acyl-CoA thioesterase-like C-terminal" evidence="2">
    <location>
        <begin position="146"/>
        <end position="281"/>
    </location>
</feature>
<dbReference type="InterPro" id="IPR042171">
    <property type="entry name" value="Acyl-CoA_hotdog"/>
</dbReference>
<dbReference type="EMBL" id="WMBB01000017">
    <property type="protein sequence ID" value="MTE16882.1"/>
    <property type="molecule type" value="Genomic_DNA"/>
</dbReference>
<keyword evidence="4" id="KW-1185">Reference proteome</keyword>
<dbReference type="InterPro" id="IPR049450">
    <property type="entry name" value="ACOT8-like_C"/>
</dbReference>
<dbReference type="AlphaFoldDB" id="A0A6I3L3I3"/>
<dbReference type="SUPFAM" id="SSF54637">
    <property type="entry name" value="Thioesterase/thiol ester dehydrase-isomerase"/>
    <property type="match status" value="2"/>
</dbReference>
<gene>
    <name evidence="3" type="ORF">GLP40_29580</name>
</gene>
<dbReference type="InterPro" id="IPR029069">
    <property type="entry name" value="HotDog_dom_sf"/>
</dbReference>
<protein>
    <submittedName>
        <fullName evidence="3">Thioesterase family protein</fullName>
    </submittedName>
</protein>
<dbReference type="InterPro" id="IPR052389">
    <property type="entry name" value="Sec_Metab_Biosynth-Assoc"/>
</dbReference>
<name>A0A6I3L3I3_9NOCA</name>
<reference evidence="3 4" key="1">
    <citation type="submission" date="2019-11" db="EMBL/GenBank/DDBJ databases">
        <title>Nocardia sp. nov. CT2-14 isolated from soil.</title>
        <authorList>
            <person name="Kanchanasin P."/>
            <person name="Tanasupawat S."/>
            <person name="Yuki M."/>
            <person name="Kudo T."/>
        </authorList>
    </citation>
    <scope>NUCLEOTIDE SEQUENCE [LARGE SCALE GENOMIC DNA]</scope>
    <source>
        <strain evidence="3 4">CT2-14</strain>
    </source>
</reference>
<dbReference type="InterPro" id="IPR049449">
    <property type="entry name" value="TesB_ACOT8-like_N"/>
</dbReference>
<sequence>MNPHALRRRTILGSTTTLEHPFDIATALTPEGQGRFVGHTAPEYSNMVGPFGGITAATMLRAVLDDPRCSGSPLSLTVNYAGPVATGAFTIDAEPVRTNRTTQHWVVTMRQDDSVATTATVVCALRRPTWSDTEISPPDAPAPDALEVAELPQSPAWLRNYDMRFVAGRGPFVGDGAPSPTSTSTLWVRDAPARALDYPAIAAMSDVFFPRVMLRLGRMVPAGTVSLTVYFHAEIDPRADPGRFVLATARAQHFGNGFFDQSAHLWTDQGAALATSHQLVYFKD</sequence>
<dbReference type="PANTHER" id="PTHR38110">
    <property type="entry name" value="CHROMOSOME 23, WHOLE GENOME SHOTGUN SEQUENCE"/>
    <property type="match status" value="1"/>
</dbReference>
<evidence type="ECO:0000259" key="2">
    <source>
        <dbReference type="Pfam" id="PF20789"/>
    </source>
</evidence>
<evidence type="ECO:0000313" key="3">
    <source>
        <dbReference type="EMBL" id="MTE16882.1"/>
    </source>
</evidence>
<accession>A0A6I3L3I3</accession>
<comment type="caution">
    <text evidence="3">The sequence shown here is derived from an EMBL/GenBank/DDBJ whole genome shotgun (WGS) entry which is preliminary data.</text>
</comment>
<evidence type="ECO:0000259" key="1">
    <source>
        <dbReference type="Pfam" id="PF13622"/>
    </source>
</evidence>
<proteinExistence type="predicted"/>
<dbReference type="Pfam" id="PF20789">
    <property type="entry name" value="4HBT_3C"/>
    <property type="match status" value="1"/>
</dbReference>
<dbReference type="PANTHER" id="PTHR38110:SF1">
    <property type="entry name" value="THIOESTERASE DOMAIN-CONTAINING PROTEIN"/>
    <property type="match status" value="1"/>
</dbReference>
<dbReference type="Proteomes" id="UP000432464">
    <property type="component" value="Unassembled WGS sequence"/>
</dbReference>
<evidence type="ECO:0000313" key="4">
    <source>
        <dbReference type="Proteomes" id="UP000432464"/>
    </source>
</evidence>
<dbReference type="Gene3D" id="2.40.160.210">
    <property type="entry name" value="Acyl-CoA thioesterase, double hotdog domain"/>
    <property type="match status" value="1"/>
</dbReference>
<organism evidence="3 4">
    <name type="scientific">Nocardia aurantiaca</name>
    <dbReference type="NCBI Taxonomy" id="2675850"/>
    <lineage>
        <taxon>Bacteria</taxon>
        <taxon>Bacillati</taxon>
        <taxon>Actinomycetota</taxon>
        <taxon>Actinomycetes</taxon>
        <taxon>Mycobacteriales</taxon>
        <taxon>Nocardiaceae</taxon>
        <taxon>Nocardia</taxon>
    </lineage>
</organism>